<evidence type="ECO:0000313" key="2">
    <source>
        <dbReference type="Proteomes" id="UP000218627"/>
    </source>
</evidence>
<protein>
    <submittedName>
        <fullName evidence="1">Uncharacterized protein</fullName>
    </submittedName>
</protein>
<proteinExistence type="predicted"/>
<sequence length="142" mass="16611">MSTKGKDFLSFFTSLAVEKGLKFLGVFDRKALLSLEEYLQTDLGTHDPTKSKRPFIGQFIAEKDSYRIVFLTSKVQRIFIDLGNCPSCKNLKPFAFAFRDRRRKRILAYLIPKEVIDHLKFHNCGVCKDFEFLDHLPEEHYE</sequence>
<evidence type="ECO:0000313" key="1">
    <source>
        <dbReference type="EMBL" id="SNZ13635.1"/>
    </source>
</evidence>
<dbReference type="OrthoDB" id="14966at2"/>
<dbReference type="AlphaFoldDB" id="A0A285NVZ4"/>
<gene>
    <name evidence="1" type="ORF">SAMN06265353_0825</name>
</gene>
<keyword evidence="2" id="KW-1185">Reference proteome</keyword>
<organism evidence="1 2">
    <name type="scientific">Hydrogenobacter hydrogenophilus</name>
    <dbReference type="NCBI Taxonomy" id="35835"/>
    <lineage>
        <taxon>Bacteria</taxon>
        <taxon>Pseudomonadati</taxon>
        <taxon>Aquificota</taxon>
        <taxon>Aquificia</taxon>
        <taxon>Aquificales</taxon>
        <taxon>Aquificaceae</taxon>
        <taxon>Hydrogenobacter</taxon>
    </lineage>
</organism>
<accession>A0A285NVZ4</accession>
<reference evidence="2" key="1">
    <citation type="submission" date="2017-09" db="EMBL/GenBank/DDBJ databases">
        <authorList>
            <person name="Varghese N."/>
            <person name="Submissions S."/>
        </authorList>
    </citation>
    <scope>NUCLEOTIDE SEQUENCE [LARGE SCALE GENOMIC DNA]</scope>
    <source>
        <strain evidence="2">DSM 2913</strain>
    </source>
</reference>
<dbReference type="EMBL" id="OBEN01000003">
    <property type="protein sequence ID" value="SNZ13635.1"/>
    <property type="molecule type" value="Genomic_DNA"/>
</dbReference>
<dbReference type="RefSeq" id="WP_143441265.1">
    <property type="nucleotide sequence ID" value="NZ_OBEN01000003.1"/>
</dbReference>
<dbReference type="Proteomes" id="UP000218627">
    <property type="component" value="Unassembled WGS sequence"/>
</dbReference>
<name>A0A285NVZ4_9AQUI</name>